<dbReference type="Gene3D" id="1.10.20.10">
    <property type="entry name" value="Histone, subunit A"/>
    <property type="match status" value="1"/>
</dbReference>
<feature type="compositionally biased region" description="Polar residues" evidence="6">
    <location>
        <begin position="120"/>
        <end position="136"/>
    </location>
</feature>
<evidence type="ECO:0000256" key="3">
    <source>
        <dbReference type="ARBA" id="ARBA00022763"/>
    </source>
</evidence>
<dbReference type="GO" id="GO:0071821">
    <property type="term" value="C:FANCM-MHF complex"/>
    <property type="evidence" value="ECO:0007669"/>
    <property type="project" value="InterPro"/>
</dbReference>
<evidence type="ECO:0000313" key="8">
    <source>
        <dbReference type="Proteomes" id="UP001159042"/>
    </source>
</evidence>
<evidence type="ECO:0000256" key="4">
    <source>
        <dbReference type="ARBA" id="ARBA00023125"/>
    </source>
</evidence>
<sequence length="136" mass="15348">MYVLSTKTVKLRNKSRQVVYNTARKIAEEAAACLDMECDPDALDIIAELTYKKLQLYAVDLEAFQKHAKRSAITADDVKLLVRRNESLKELVDKKLQAINSLKPPESTTSGVKRKRKPTETITSYFKGTPTDNNNS</sequence>
<dbReference type="EMBL" id="JANEYG010000222">
    <property type="protein sequence ID" value="KAJ8911036.1"/>
    <property type="molecule type" value="Genomic_DNA"/>
</dbReference>
<keyword evidence="8" id="KW-1185">Reference proteome</keyword>
<dbReference type="PANTHER" id="PTHR22980">
    <property type="entry name" value="CORTISTATIN"/>
    <property type="match status" value="1"/>
</dbReference>
<dbReference type="Proteomes" id="UP001159042">
    <property type="component" value="Unassembled WGS sequence"/>
</dbReference>
<proteinExistence type="inferred from homology"/>
<dbReference type="GO" id="GO:0031297">
    <property type="term" value="P:replication fork processing"/>
    <property type="evidence" value="ECO:0007669"/>
    <property type="project" value="TreeGrafter"/>
</dbReference>
<evidence type="ECO:0000313" key="7">
    <source>
        <dbReference type="EMBL" id="KAJ8911036.1"/>
    </source>
</evidence>
<dbReference type="GO" id="GO:0046982">
    <property type="term" value="F:protein heterodimerization activity"/>
    <property type="evidence" value="ECO:0007669"/>
    <property type="project" value="InterPro"/>
</dbReference>
<dbReference type="AlphaFoldDB" id="A0AAV8VAU0"/>
<gene>
    <name evidence="7" type="ORF">NQ315_017402</name>
</gene>
<reference evidence="7 8" key="1">
    <citation type="journal article" date="2023" name="Insect Mol. Biol.">
        <title>Genome sequencing provides insights into the evolution of gene families encoding plant cell wall-degrading enzymes in longhorned beetles.</title>
        <authorList>
            <person name="Shin N.R."/>
            <person name="Okamura Y."/>
            <person name="Kirsch R."/>
            <person name="Pauchet Y."/>
        </authorList>
    </citation>
    <scope>NUCLEOTIDE SEQUENCE [LARGE SCALE GENOMIC DNA]</scope>
    <source>
        <strain evidence="7">EAD_L_NR</strain>
    </source>
</reference>
<keyword evidence="3" id="KW-0227">DNA damage</keyword>
<organism evidence="7 8">
    <name type="scientific">Exocentrus adspersus</name>
    <dbReference type="NCBI Taxonomy" id="1586481"/>
    <lineage>
        <taxon>Eukaryota</taxon>
        <taxon>Metazoa</taxon>
        <taxon>Ecdysozoa</taxon>
        <taxon>Arthropoda</taxon>
        <taxon>Hexapoda</taxon>
        <taxon>Insecta</taxon>
        <taxon>Pterygota</taxon>
        <taxon>Neoptera</taxon>
        <taxon>Endopterygota</taxon>
        <taxon>Coleoptera</taxon>
        <taxon>Polyphaga</taxon>
        <taxon>Cucujiformia</taxon>
        <taxon>Chrysomeloidea</taxon>
        <taxon>Cerambycidae</taxon>
        <taxon>Lamiinae</taxon>
        <taxon>Acanthocinini</taxon>
        <taxon>Exocentrus</taxon>
    </lineage>
</organism>
<dbReference type="GO" id="GO:0006281">
    <property type="term" value="P:DNA repair"/>
    <property type="evidence" value="ECO:0007669"/>
    <property type="project" value="UniProtKB-KW"/>
</dbReference>
<feature type="region of interest" description="Disordered" evidence="6">
    <location>
        <begin position="102"/>
        <end position="136"/>
    </location>
</feature>
<keyword evidence="4" id="KW-0238">DNA-binding</keyword>
<dbReference type="InterPro" id="IPR009072">
    <property type="entry name" value="Histone-fold"/>
</dbReference>
<comment type="similarity">
    <text evidence="1">Belongs to the TAF9 family. CENP-S/MHF1 subfamily.</text>
</comment>
<dbReference type="InterPro" id="IPR029003">
    <property type="entry name" value="CENP-S/Mhf1"/>
</dbReference>
<dbReference type="PANTHER" id="PTHR22980:SF0">
    <property type="entry name" value="CENTROMERE PROTEIN S"/>
    <property type="match status" value="1"/>
</dbReference>
<dbReference type="GO" id="GO:0003682">
    <property type="term" value="F:chromatin binding"/>
    <property type="evidence" value="ECO:0007669"/>
    <property type="project" value="TreeGrafter"/>
</dbReference>
<dbReference type="SUPFAM" id="SSF47113">
    <property type="entry name" value="Histone-fold"/>
    <property type="match status" value="1"/>
</dbReference>
<evidence type="ECO:0000256" key="2">
    <source>
        <dbReference type="ARBA" id="ARBA00016400"/>
    </source>
</evidence>
<comment type="caution">
    <text evidence="7">The sequence shown here is derived from an EMBL/GenBank/DDBJ whole genome shotgun (WGS) entry which is preliminary data.</text>
</comment>
<dbReference type="GO" id="GO:0003677">
    <property type="term" value="F:DNA binding"/>
    <property type="evidence" value="ECO:0007669"/>
    <property type="project" value="UniProtKB-KW"/>
</dbReference>
<protein>
    <recommendedName>
        <fullName evidence="2">Centromere protein S</fullName>
    </recommendedName>
</protein>
<name>A0AAV8VAU0_9CUCU</name>
<dbReference type="GO" id="GO:0000712">
    <property type="term" value="P:resolution of meiotic recombination intermediates"/>
    <property type="evidence" value="ECO:0007669"/>
    <property type="project" value="TreeGrafter"/>
</dbReference>
<keyword evidence="5" id="KW-0234">DNA repair</keyword>
<evidence type="ECO:0000256" key="6">
    <source>
        <dbReference type="SAM" id="MobiDB-lite"/>
    </source>
</evidence>
<dbReference type="Pfam" id="PF15630">
    <property type="entry name" value="CENP-S"/>
    <property type="match status" value="1"/>
</dbReference>
<accession>A0AAV8VAU0</accession>
<evidence type="ECO:0000256" key="1">
    <source>
        <dbReference type="ARBA" id="ARBA00006612"/>
    </source>
</evidence>
<dbReference type="CDD" id="cd22919">
    <property type="entry name" value="HFD_CENP-S"/>
    <property type="match status" value="1"/>
</dbReference>
<evidence type="ECO:0000256" key="5">
    <source>
        <dbReference type="ARBA" id="ARBA00023204"/>
    </source>
</evidence>